<dbReference type="Pfam" id="PF22882">
    <property type="entry name" value="GT-D-like"/>
    <property type="match status" value="1"/>
</dbReference>
<feature type="domain" description="GT-D fold-like" evidence="2">
    <location>
        <begin position="140"/>
        <end position="352"/>
    </location>
</feature>
<dbReference type="EMBL" id="JACHXJ010000007">
    <property type="protein sequence ID" value="MBB3131709.1"/>
    <property type="molecule type" value="Genomic_DNA"/>
</dbReference>
<evidence type="ECO:0000313" key="4">
    <source>
        <dbReference type="Proteomes" id="UP000517523"/>
    </source>
</evidence>
<dbReference type="RefSeq" id="WP_246426924.1">
    <property type="nucleotide sequence ID" value="NZ_JACHXJ010000007.1"/>
</dbReference>
<dbReference type="InterPro" id="IPR055171">
    <property type="entry name" value="GT-D-like"/>
</dbReference>
<dbReference type="Proteomes" id="UP000517523">
    <property type="component" value="Unassembled WGS sequence"/>
</dbReference>
<feature type="compositionally biased region" description="Basic residues" evidence="1">
    <location>
        <begin position="21"/>
        <end position="45"/>
    </location>
</feature>
<evidence type="ECO:0000259" key="2">
    <source>
        <dbReference type="Pfam" id="PF22882"/>
    </source>
</evidence>
<dbReference type="NCBIfam" id="NF040628">
    <property type="entry name" value="GT-D_rel"/>
    <property type="match status" value="1"/>
</dbReference>
<evidence type="ECO:0000256" key="1">
    <source>
        <dbReference type="SAM" id="MobiDB-lite"/>
    </source>
</evidence>
<organism evidence="3 4">
    <name type="scientific">Paenibacillus rhizosphaerae</name>
    <dbReference type="NCBI Taxonomy" id="297318"/>
    <lineage>
        <taxon>Bacteria</taxon>
        <taxon>Bacillati</taxon>
        <taxon>Bacillota</taxon>
        <taxon>Bacilli</taxon>
        <taxon>Bacillales</taxon>
        <taxon>Paenibacillaceae</taxon>
        <taxon>Paenibacillus</taxon>
    </lineage>
</organism>
<comment type="caution">
    <text evidence="3">The sequence shown here is derived from an EMBL/GenBank/DDBJ whole genome shotgun (WGS) entry which is preliminary data.</text>
</comment>
<feature type="region of interest" description="Disordered" evidence="1">
    <location>
        <begin position="21"/>
        <end position="54"/>
    </location>
</feature>
<dbReference type="InterPro" id="IPR049785">
    <property type="entry name" value="GT-D-like_firm"/>
</dbReference>
<gene>
    <name evidence="3" type="ORF">FHS19_006432</name>
</gene>
<evidence type="ECO:0000313" key="3">
    <source>
        <dbReference type="EMBL" id="MBB3131709.1"/>
    </source>
</evidence>
<proteinExistence type="predicted"/>
<protein>
    <recommendedName>
        <fullName evidence="2">GT-D fold-like domain-containing protein</fullName>
    </recommendedName>
</protein>
<dbReference type="AlphaFoldDB" id="A0A839U2N1"/>
<sequence>MSRPPIRKRAFIPSWKRALRFKGTKRRLAPRRRQAPPGRRGRNTKQRYGSAHPKRPAVVVPAADLLHLPAEDIREAARPEPEVNIQAGLEEAYRAGYAEGVEETVASHLPPYTVLPEIGAKEVIAAGLQVYREQWLLLLRPEEVYGRMEHALAYGQPLSVVRLGDGELLALAHDTVLPLEEVRQKGRFLTNAGMTLPDPQARDMLAESLRTAGIIGIPHSRLPTFQGLLFPVLRHYGISYRSLTLTTSTINYALHEHGLLQQLLPGKRLLLIGDRASELADVFRASAALNIAGVISPVRGFHDIPKVMAEAAGCEFDLAVVASGIPAVVICERIASQLGKVALDFGHLADKLASGETPYVRK</sequence>
<reference evidence="3 4" key="1">
    <citation type="submission" date="2020-08" db="EMBL/GenBank/DDBJ databases">
        <title>Genomic Encyclopedia of Type Strains, Phase III (KMG-III): the genomes of soil and plant-associated and newly described type strains.</title>
        <authorList>
            <person name="Whitman W."/>
        </authorList>
    </citation>
    <scope>NUCLEOTIDE SEQUENCE [LARGE SCALE GENOMIC DNA]</scope>
    <source>
        <strain evidence="3 4">CECT 5831</strain>
    </source>
</reference>
<accession>A0A839U2N1</accession>
<name>A0A839U2N1_9BACL</name>